<organism evidence="2">
    <name type="scientific">Rhizophora mucronata</name>
    <name type="common">Asiatic mangrove</name>
    <dbReference type="NCBI Taxonomy" id="61149"/>
    <lineage>
        <taxon>Eukaryota</taxon>
        <taxon>Viridiplantae</taxon>
        <taxon>Streptophyta</taxon>
        <taxon>Embryophyta</taxon>
        <taxon>Tracheophyta</taxon>
        <taxon>Spermatophyta</taxon>
        <taxon>Magnoliopsida</taxon>
        <taxon>eudicotyledons</taxon>
        <taxon>Gunneridae</taxon>
        <taxon>Pentapetalae</taxon>
        <taxon>rosids</taxon>
        <taxon>fabids</taxon>
        <taxon>Malpighiales</taxon>
        <taxon>Rhizophoraceae</taxon>
        <taxon>Rhizophora</taxon>
    </lineage>
</organism>
<keyword evidence="1" id="KW-0812">Transmembrane</keyword>
<dbReference type="AlphaFoldDB" id="A0A2P2IXB6"/>
<reference evidence="2" key="1">
    <citation type="submission" date="2018-02" db="EMBL/GenBank/DDBJ databases">
        <title>Rhizophora mucronata_Transcriptome.</title>
        <authorList>
            <person name="Meera S.P."/>
            <person name="Sreeshan A."/>
            <person name="Augustine A."/>
        </authorList>
    </citation>
    <scope>NUCLEOTIDE SEQUENCE</scope>
    <source>
        <tissue evidence="2">Leaf</tissue>
    </source>
</reference>
<accession>A0A2P2IXB6</accession>
<evidence type="ECO:0000256" key="1">
    <source>
        <dbReference type="SAM" id="Phobius"/>
    </source>
</evidence>
<feature type="transmembrane region" description="Helical" evidence="1">
    <location>
        <begin position="48"/>
        <end position="71"/>
    </location>
</feature>
<name>A0A2P2IXB6_RHIMU</name>
<protein>
    <submittedName>
        <fullName evidence="2">Uncharacterized protein</fullName>
    </submittedName>
</protein>
<keyword evidence="1" id="KW-0472">Membrane</keyword>
<proteinExistence type="predicted"/>
<dbReference type="EMBL" id="GGEC01005381">
    <property type="protein sequence ID" value="MBW85864.1"/>
    <property type="molecule type" value="Transcribed_RNA"/>
</dbReference>
<sequence length="76" mass="8789">MNNFRNKKTLSVFQVNHGLALTLSHTVLTLQNLLGRFLLWMILQINLLYVDCAVICIIRNIFAIFSMAFVLHQQVL</sequence>
<evidence type="ECO:0000313" key="2">
    <source>
        <dbReference type="EMBL" id="MBW85864.1"/>
    </source>
</evidence>
<keyword evidence="1" id="KW-1133">Transmembrane helix</keyword>